<sequence length="80" mass="9229">MGVWEIVRRRRINLMWKPQTAKESLFPGFSLFKTQNGRTRDRTLVPWFISARAAFSGFLEKPAKVISLLSSSHSSNSRFV</sequence>
<reference evidence="1 2" key="1">
    <citation type="journal article" date="2016" name="Nat. Commun.">
        <title>Thousands of microbial genomes shed light on interconnected biogeochemical processes in an aquifer system.</title>
        <authorList>
            <person name="Anantharaman K."/>
            <person name="Brown C.T."/>
            <person name="Hug L.A."/>
            <person name="Sharon I."/>
            <person name="Castelle C.J."/>
            <person name="Probst A.J."/>
            <person name="Thomas B.C."/>
            <person name="Singh A."/>
            <person name="Wilkins M.J."/>
            <person name="Karaoz U."/>
            <person name="Brodie E.L."/>
            <person name="Williams K.H."/>
            <person name="Hubbard S.S."/>
            <person name="Banfield J.F."/>
        </authorList>
    </citation>
    <scope>NUCLEOTIDE SEQUENCE [LARGE SCALE GENOMIC DNA]</scope>
</reference>
<dbReference type="EMBL" id="MHQO01000050">
    <property type="protein sequence ID" value="OHA05518.1"/>
    <property type="molecule type" value="Genomic_DNA"/>
</dbReference>
<comment type="caution">
    <text evidence="1">The sequence shown here is derived from an EMBL/GenBank/DDBJ whole genome shotgun (WGS) entry which is preliminary data.</text>
</comment>
<dbReference type="AlphaFoldDB" id="A0A1G2L1G1"/>
<proteinExistence type="predicted"/>
<evidence type="ECO:0000313" key="2">
    <source>
        <dbReference type="Proteomes" id="UP000177982"/>
    </source>
</evidence>
<accession>A0A1G2L1G1</accession>
<protein>
    <submittedName>
        <fullName evidence="1">Uncharacterized protein</fullName>
    </submittedName>
</protein>
<name>A0A1G2L1G1_9BACT</name>
<gene>
    <name evidence="1" type="ORF">A2934_05430</name>
</gene>
<evidence type="ECO:0000313" key="1">
    <source>
        <dbReference type="EMBL" id="OHA05518.1"/>
    </source>
</evidence>
<dbReference type="Proteomes" id="UP000177982">
    <property type="component" value="Unassembled WGS sequence"/>
</dbReference>
<organism evidence="1 2">
    <name type="scientific">Candidatus Sungbacteria bacterium RIFCSPLOWO2_01_FULL_47_10</name>
    <dbReference type="NCBI Taxonomy" id="1802276"/>
    <lineage>
        <taxon>Bacteria</taxon>
        <taxon>Candidatus Sungiibacteriota</taxon>
    </lineage>
</organism>